<dbReference type="EMBL" id="NBNE01002119">
    <property type="protein sequence ID" value="OWZ11462.1"/>
    <property type="molecule type" value="Genomic_DNA"/>
</dbReference>
<protein>
    <submittedName>
        <fullName evidence="2">Uncharacterized protein</fullName>
    </submittedName>
</protein>
<gene>
    <name evidence="2" type="ORF">PHMEG_00015514</name>
</gene>
<sequence length="79" mass="8996">MSNDTFGPYTALSAGKVSKFFENAIATDYTMDTINMCLEYAMGMRQNVETAKNYDSVTNTRKRQQRSVQLEVNSKKIEI</sequence>
<dbReference type="STRING" id="4795.A0A225W1K7"/>
<dbReference type="Proteomes" id="UP000198211">
    <property type="component" value="Unassembled WGS sequence"/>
</dbReference>
<dbReference type="OrthoDB" id="94430at2759"/>
<comment type="caution">
    <text evidence="2">The sequence shown here is derived from an EMBL/GenBank/DDBJ whole genome shotgun (WGS) entry which is preliminary data.</text>
</comment>
<evidence type="ECO:0000313" key="2">
    <source>
        <dbReference type="EMBL" id="OWZ11462.1"/>
    </source>
</evidence>
<dbReference type="AlphaFoldDB" id="A0A225W1K7"/>
<proteinExistence type="predicted"/>
<name>A0A225W1K7_9STRA</name>
<reference evidence="3" key="1">
    <citation type="submission" date="2017-03" db="EMBL/GenBank/DDBJ databases">
        <title>Phytopthora megakarya and P. palmivora, two closely related causual agents of cacao black pod achieved similar genome size and gene model numbers by different mechanisms.</title>
        <authorList>
            <person name="Ali S."/>
            <person name="Shao J."/>
            <person name="Larry D.J."/>
            <person name="Kronmiller B."/>
            <person name="Shen D."/>
            <person name="Strem M.D."/>
            <person name="Melnick R.L."/>
            <person name="Guiltinan M.J."/>
            <person name="Tyler B.M."/>
            <person name="Meinhardt L.W."/>
            <person name="Bailey B.A."/>
        </authorList>
    </citation>
    <scope>NUCLEOTIDE SEQUENCE [LARGE SCALE GENOMIC DNA]</scope>
    <source>
        <strain evidence="3">zdho120</strain>
    </source>
</reference>
<keyword evidence="3" id="KW-1185">Reference proteome</keyword>
<organism evidence="2 3">
    <name type="scientific">Phytophthora megakarya</name>
    <dbReference type="NCBI Taxonomy" id="4795"/>
    <lineage>
        <taxon>Eukaryota</taxon>
        <taxon>Sar</taxon>
        <taxon>Stramenopiles</taxon>
        <taxon>Oomycota</taxon>
        <taxon>Peronosporomycetes</taxon>
        <taxon>Peronosporales</taxon>
        <taxon>Peronosporaceae</taxon>
        <taxon>Phytophthora</taxon>
    </lineage>
</organism>
<accession>A0A225W1K7</accession>
<evidence type="ECO:0000256" key="1">
    <source>
        <dbReference type="SAM" id="MobiDB-lite"/>
    </source>
</evidence>
<feature type="region of interest" description="Disordered" evidence="1">
    <location>
        <begin position="55"/>
        <end position="79"/>
    </location>
</feature>
<evidence type="ECO:0000313" key="3">
    <source>
        <dbReference type="Proteomes" id="UP000198211"/>
    </source>
</evidence>